<protein>
    <submittedName>
        <fullName evidence="2">Uncharacterized protein</fullName>
    </submittedName>
</protein>
<sequence length="743" mass="84536">MSRISPKKSFNTPLLPGIICQETFSGPGNFSLTLNISFFQLLIRYSAQKSQKIVTHFQELFNSKKPEVFQLAQDFKIESQISNFYQIYHQITDFKYSIPKRLKWLNTYIESPKENYAESLEKGMKLLLAVVLKEKDDMIKSIYNDTEIYILGLENGKKKIYSRFVEKLPVIYLKFEDRETSLLYYKDMLEVDSIEGFDSIILEDAPFMMIIENDPPKNFSDQKVPGKYCSLPNQKQNSLKMSIKVLSDFPNASQDSIRSISQKGFNVNPNSQQIFLEGSNYLNIKKSVEISPFTGVPILIDFPQPNVLNPTKSNFQDISASGFPQKVKNPQFNQGFGVKGSSDKCSNHNKSDSLSEKPNETLIFKRSSSPSKLGPSSAENKNLDLKNQEDIQIDKKIPLEAPKSNIIHGYEEKNIFSSNNCPILPKTNVEFMLPGQIHPFPLTNPQLELKKPNAIHQISQFPNIKPQEIQKNPANISQNLEVFNPKPLINPQIQNFKPPALNQSSNINFPFYKPPIPVICSKNPETQAPYHHANPQTNPYNQLQKINNNEMVPLPPQNNPNSIPVQAIPPNIDCSKPPQGILVLNPPQPYNISNQPPSLIQVRKEPAPGISMPSIINNQELIHGLPIPSSDFIGKSYCIPPNPQLIKQSHNYESIVYNESQLYNNQIKKTSTPENRRKTCINCNRLKEIEEFKTVECENSKDACQICSYCRVKDLSHCIVCSRKYYESEIDTLSIITLNKFEV</sequence>
<dbReference type="AlphaFoldDB" id="A0A1R2AY32"/>
<evidence type="ECO:0000256" key="1">
    <source>
        <dbReference type="SAM" id="MobiDB-lite"/>
    </source>
</evidence>
<reference evidence="2 3" key="1">
    <citation type="submission" date="2016-11" db="EMBL/GenBank/DDBJ databases">
        <title>The macronuclear genome of Stentor coeruleus: a giant cell with tiny introns.</title>
        <authorList>
            <person name="Slabodnick M."/>
            <person name="Ruby J.G."/>
            <person name="Reiff S.B."/>
            <person name="Swart E.C."/>
            <person name="Gosai S."/>
            <person name="Prabakaran S."/>
            <person name="Witkowska E."/>
            <person name="Larue G.E."/>
            <person name="Fisher S."/>
            <person name="Freeman R.M."/>
            <person name="Gunawardena J."/>
            <person name="Chu W."/>
            <person name="Stover N.A."/>
            <person name="Gregory B.D."/>
            <person name="Nowacki M."/>
            <person name="Derisi J."/>
            <person name="Roy S.W."/>
            <person name="Marshall W.F."/>
            <person name="Sood P."/>
        </authorList>
    </citation>
    <scope>NUCLEOTIDE SEQUENCE [LARGE SCALE GENOMIC DNA]</scope>
    <source>
        <strain evidence="2">WM001</strain>
    </source>
</reference>
<accession>A0A1R2AY32</accession>
<organism evidence="2 3">
    <name type="scientific">Stentor coeruleus</name>
    <dbReference type="NCBI Taxonomy" id="5963"/>
    <lineage>
        <taxon>Eukaryota</taxon>
        <taxon>Sar</taxon>
        <taxon>Alveolata</taxon>
        <taxon>Ciliophora</taxon>
        <taxon>Postciliodesmatophora</taxon>
        <taxon>Heterotrichea</taxon>
        <taxon>Heterotrichida</taxon>
        <taxon>Stentoridae</taxon>
        <taxon>Stentor</taxon>
    </lineage>
</organism>
<gene>
    <name evidence="2" type="ORF">SteCoe_32881</name>
</gene>
<evidence type="ECO:0000313" key="3">
    <source>
        <dbReference type="Proteomes" id="UP000187209"/>
    </source>
</evidence>
<feature type="compositionally biased region" description="Low complexity" evidence="1">
    <location>
        <begin position="367"/>
        <end position="377"/>
    </location>
</feature>
<comment type="caution">
    <text evidence="2">The sequence shown here is derived from an EMBL/GenBank/DDBJ whole genome shotgun (WGS) entry which is preliminary data.</text>
</comment>
<feature type="compositionally biased region" description="Basic and acidic residues" evidence="1">
    <location>
        <begin position="341"/>
        <end position="359"/>
    </location>
</feature>
<keyword evidence="3" id="KW-1185">Reference proteome</keyword>
<evidence type="ECO:0000313" key="2">
    <source>
        <dbReference type="EMBL" id="OMJ69412.1"/>
    </source>
</evidence>
<dbReference type="Proteomes" id="UP000187209">
    <property type="component" value="Unassembled WGS sequence"/>
</dbReference>
<name>A0A1R2AY32_9CILI</name>
<proteinExistence type="predicted"/>
<dbReference type="EMBL" id="MPUH01001202">
    <property type="protein sequence ID" value="OMJ69412.1"/>
    <property type="molecule type" value="Genomic_DNA"/>
</dbReference>
<feature type="region of interest" description="Disordered" evidence="1">
    <location>
        <begin position="319"/>
        <end position="387"/>
    </location>
</feature>